<evidence type="ECO:0000313" key="2">
    <source>
        <dbReference type="Proteomes" id="UP001519343"/>
    </source>
</evidence>
<organism evidence="1 2">
    <name type="scientific">Ammoniphilus resinae</name>
    <dbReference type="NCBI Taxonomy" id="861532"/>
    <lineage>
        <taxon>Bacteria</taxon>
        <taxon>Bacillati</taxon>
        <taxon>Bacillota</taxon>
        <taxon>Bacilli</taxon>
        <taxon>Bacillales</taxon>
        <taxon>Paenibacillaceae</taxon>
        <taxon>Aneurinibacillus group</taxon>
        <taxon>Ammoniphilus</taxon>
    </lineage>
</organism>
<sequence>MHMFFELTERKCRSCGVKLTEFEIEEKEEHCMDCFTEKRENNLQ</sequence>
<evidence type="ECO:0008006" key="3">
    <source>
        <dbReference type="Google" id="ProtNLM"/>
    </source>
</evidence>
<reference evidence="1 2" key="1">
    <citation type="submission" date="2021-03" db="EMBL/GenBank/DDBJ databases">
        <title>Genomic Encyclopedia of Type Strains, Phase IV (KMG-IV): sequencing the most valuable type-strain genomes for metagenomic binning, comparative biology and taxonomic classification.</title>
        <authorList>
            <person name="Goeker M."/>
        </authorList>
    </citation>
    <scope>NUCLEOTIDE SEQUENCE [LARGE SCALE GENOMIC DNA]</scope>
    <source>
        <strain evidence="1 2">DSM 24738</strain>
    </source>
</reference>
<evidence type="ECO:0000313" key="1">
    <source>
        <dbReference type="EMBL" id="MBP1931736.1"/>
    </source>
</evidence>
<accession>A0ABS4GN83</accession>
<dbReference type="EMBL" id="JAGGKT010000003">
    <property type="protein sequence ID" value="MBP1931736.1"/>
    <property type="molecule type" value="Genomic_DNA"/>
</dbReference>
<keyword evidence="2" id="KW-1185">Reference proteome</keyword>
<comment type="caution">
    <text evidence="1">The sequence shown here is derived from an EMBL/GenBank/DDBJ whole genome shotgun (WGS) entry which is preliminary data.</text>
</comment>
<dbReference type="Proteomes" id="UP001519343">
    <property type="component" value="Unassembled WGS sequence"/>
</dbReference>
<protein>
    <recommendedName>
        <fullName evidence="3">YhfH family protein</fullName>
    </recommendedName>
</protein>
<gene>
    <name evidence="1" type="ORF">J2Z37_001737</name>
</gene>
<proteinExistence type="predicted"/>
<name>A0ABS4GN83_9BACL</name>